<evidence type="ECO:0000256" key="5">
    <source>
        <dbReference type="ARBA" id="ARBA00022840"/>
    </source>
</evidence>
<name>A0A0K6IBK1_9HYPH</name>
<dbReference type="Proteomes" id="UP000183900">
    <property type="component" value="Unassembled WGS sequence"/>
</dbReference>
<evidence type="ECO:0000259" key="8">
    <source>
        <dbReference type="PROSITE" id="PS50893"/>
    </source>
</evidence>
<protein>
    <submittedName>
        <fullName evidence="9">Phosphonate ABC transporter, ATP-binding protein</fullName>
    </submittedName>
</protein>
<keyword evidence="2" id="KW-0813">Transport</keyword>
<dbReference type="InterPro" id="IPR012693">
    <property type="entry name" value="ABC_transpr_PhnC"/>
</dbReference>
<dbReference type="InterPro" id="IPR017871">
    <property type="entry name" value="ABC_transporter-like_CS"/>
</dbReference>
<dbReference type="GO" id="GO:0016887">
    <property type="term" value="F:ATP hydrolysis activity"/>
    <property type="evidence" value="ECO:0007669"/>
    <property type="project" value="InterPro"/>
</dbReference>
<dbReference type="PANTHER" id="PTHR43166">
    <property type="entry name" value="AMINO ACID IMPORT ATP-BINDING PROTEIN"/>
    <property type="match status" value="1"/>
</dbReference>
<dbReference type="EMBL" id="CYHE01000019">
    <property type="protein sequence ID" value="CUB00489.1"/>
    <property type="molecule type" value="Genomic_DNA"/>
</dbReference>
<dbReference type="AlphaFoldDB" id="A0A0K6IBK1"/>
<dbReference type="InterPro" id="IPR027417">
    <property type="entry name" value="P-loop_NTPase"/>
</dbReference>
<dbReference type="InterPro" id="IPR050086">
    <property type="entry name" value="MetN_ABC_transporter-like"/>
</dbReference>
<proteinExistence type="inferred from homology"/>
<evidence type="ECO:0000256" key="4">
    <source>
        <dbReference type="ARBA" id="ARBA00022741"/>
    </source>
</evidence>
<dbReference type="GO" id="GO:0005524">
    <property type="term" value="F:ATP binding"/>
    <property type="evidence" value="ECO:0007669"/>
    <property type="project" value="UniProtKB-KW"/>
</dbReference>
<keyword evidence="6" id="KW-1278">Translocase</keyword>
<keyword evidence="5 9" id="KW-0067">ATP-binding</keyword>
<keyword evidence="7" id="KW-0472">Membrane</keyword>
<evidence type="ECO:0000313" key="9">
    <source>
        <dbReference type="EMBL" id="CUB00489.1"/>
    </source>
</evidence>
<evidence type="ECO:0000256" key="6">
    <source>
        <dbReference type="ARBA" id="ARBA00022967"/>
    </source>
</evidence>
<evidence type="ECO:0000256" key="7">
    <source>
        <dbReference type="ARBA" id="ARBA00023136"/>
    </source>
</evidence>
<dbReference type="OrthoDB" id="9802264at2"/>
<reference evidence="10" key="1">
    <citation type="submission" date="2015-08" db="EMBL/GenBank/DDBJ databases">
        <authorList>
            <person name="Varghese N."/>
        </authorList>
    </citation>
    <scope>NUCLEOTIDE SEQUENCE [LARGE SCALE GENOMIC DNA]</scope>
    <source>
        <strain evidence="10">DSM 23407</strain>
    </source>
</reference>
<evidence type="ECO:0000256" key="3">
    <source>
        <dbReference type="ARBA" id="ARBA00022475"/>
    </source>
</evidence>
<dbReference type="InterPro" id="IPR003439">
    <property type="entry name" value="ABC_transporter-like_ATP-bd"/>
</dbReference>
<evidence type="ECO:0000256" key="2">
    <source>
        <dbReference type="ARBA" id="ARBA00022448"/>
    </source>
</evidence>
<keyword evidence="4" id="KW-0547">Nucleotide-binding</keyword>
<dbReference type="SUPFAM" id="SSF52540">
    <property type="entry name" value="P-loop containing nucleoside triphosphate hydrolases"/>
    <property type="match status" value="1"/>
</dbReference>
<dbReference type="SMART" id="SM00382">
    <property type="entry name" value="AAA"/>
    <property type="match status" value="1"/>
</dbReference>
<evidence type="ECO:0000256" key="1">
    <source>
        <dbReference type="ARBA" id="ARBA00005417"/>
    </source>
</evidence>
<dbReference type="PANTHER" id="PTHR43166:SF6">
    <property type="entry name" value="PHOSPHONATES IMPORT ATP-BINDING PROTEIN PHNC"/>
    <property type="match status" value="1"/>
</dbReference>
<keyword evidence="3" id="KW-1003">Cell membrane</keyword>
<evidence type="ECO:0000313" key="10">
    <source>
        <dbReference type="Proteomes" id="UP000183900"/>
    </source>
</evidence>
<sequence length="275" mass="30296">MLHIQSLTKTYKTGDKALTDVSFDLPKGQVAGLIGPSGAGKSTLIRCINRLVQPTSGKVLLNGLDITALGAGDLRRARRRIGMIFQEYALVERLTVMENVLSGRLGYVPFWRSFTRRFPPEDIQRAFRLLDRVGLSAHVNKRADALSGGQRQRVGIARALEQEPELLLIDEPTASLDPKTSRQIMRLIVEICRESGLPAIINIHDVVLAQQFTDRIIGLQAGRVVFDGPPAGLTEEVLTRIYGAEDWTAMRKGAAEDAQAEADERVKTEKMLGAL</sequence>
<dbReference type="InterPro" id="IPR003593">
    <property type="entry name" value="AAA+_ATPase"/>
</dbReference>
<feature type="domain" description="ABC transporter" evidence="8">
    <location>
        <begin position="2"/>
        <end position="246"/>
    </location>
</feature>
<dbReference type="PROSITE" id="PS00211">
    <property type="entry name" value="ABC_TRANSPORTER_1"/>
    <property type="match status" value="1"/>
</dbReference>
<keyword evidence="10" id="KW-1185">Reference proteome</keyword>
<dbReference type="CDD" id="cd03256">
    <property type="entry name" value="ABC_PhnC_transporter"/>
    <property type="match status" value="1"/>
</dbReference>
<dbReference type="Gene3D" id="3.40.50.300">
    <property type="entry name" value="P-loop containing nucleotide triphosphate hydrolases"/>
    <property type="match status" value="1"/>
</dbReference>
<dbReference type="GO" id="GO:0015416">
    <property type="term" value="F:ABC-type phosphonate transporter activity"/>
    <property type="evidence" value="ECO:0007669"/>
    <property type="project" value="InterPro"/>
</dbReference>
<gene>
    <name evidence="9" type="ORF">Ga0061067_1197</name>
</gene>
<dbReference type="Pfam" id="PF00005">
    <property type="entry name" value="ABC_tran"/>
    <property type="match status" value="1"/>
</dbReference>
<dbReference type="GO" id="GO:0016020">
    <property type="term" value="C:membrane"/>
    <property type="evidence" value="ECO:0007669"/>
    <property type="project" value="InterPro"/>
</dbReference>
<dbReference type="NCBIfam" id="TIGR02315">
    <property type="entry name" value="ABC_phnC"/>
    <property type="match status" value="1"/>
</dbReference>
<comment type="similarity">
    <text evidence="1">Belongs to the ABC transporter superfamily.</text>
</comment>
<accession>A0A0K6IBK1</accession>
<organism evidence="9 10">
    <name type="scientific">Pannonibacter indicus</name>
    <dbReference type="NCBI Taxonomy" id="466044"/>
    <lineage>
        <taxon>Bacteria</taxon>
        <taxon>Pseudomonadati</taxon>
        <taxon>Pseudomonadota</taxon>
        <taxon>Alphaproteobacteria</taxon>
        <taxon>Hyphomicrobiales</taxon>
        <taxon>Stappiaceae</taxon>
        <taxon>Pannonibacter</taxon>
    </lineage>
</organism>
<dbReference type="RefSeq" id="WP_055457028.1">
    <property type="nucleotide sequence ID" value="NZ_CYHE01000019.1"/>
</dbReference>
<dbReference type="PROSITE" id="PS50893">
    <property type="entry name" value="ABC_TRANSPORTER_2"/>
    <property type="match status" value="1"/>
</dbReference>